<feature type="transmembrane region" description="Helical" evidence="1">
    <location>
        <begin position="9"/>
        <end position="25"/>
    </location>
</feature>
<evidence type="ECO:0000313" key="2">
    <source>
        <dbReference type="EMBL" id="GGH77918.1"/>
    </source>
</evidence>
<sequence>MKQLKIKPVFWIVCAIGLLAAWLEWKPVHVVDFGLETWLRLLSMGLLYLLAIVVLFLNVRRYVNKEGKRSFLPFCAAIGFIGLVWGHRLLLAGLDGLPNAYVAVNLEIGAGDGGLSLVFKEGNWVKVLQQNTPAFAESWGTYEQHGDTLIIQADTGFHLGRSAVMEKSQLRFIDSGVVFSLAADKP</sequence>
<feature type="transmembrane region" description="Helical" evidence="1">
    <location>
        <begin position="37"/>
        <end position="59"/>
    </location>
</feature>
<gene>
    <name evidence="2" type="ORF">GCM10011379_44990</name>
</gene>
<name>A0A917J2H6_9BACT</name>
<comment type="caution">
    <text evidence="2">The sequence shown here is derived from an EMBL/GenBank/DDBJ whole genome shotgun (WGS) entry which is preliminary data.</text>
</comment>
<feature type="transmembrane region" description="Helical" evidence="1">
    <location>
        <begin position="71"/>
        <end position="91"/>
    </location>
</feature>
<keyword evidence="3" id="KW-1185">Reference proteome</keyword>
<reference evidence="2" key="2">
    <citation type="submission" date="2020-09" db="EMBL/GenBank/DDBJ databases">
        <authorList>
            <person name="Sun Q."/>
            <person name="Zhou Y."/>
        </authorList>
    </citation>
    <scope>NUCLEOTIDE SEQUENCE</scope>
    <source>
        <strain evidence="2">CGMCC 1.15290</strain>
    </source>
</reference>
<dbReference type="EMBL" id="BMIB01000004">
    <property type="protein sequence ID" value="GGH77918.1"/>
    <property type="molecule type" value="Genomic_DNA"/>
</dbReference>
<keyword evidence="1" id="KW-0472">Membrane</keyword>
<accession>A0A917J2H6</accession>
<dbReference type="AlphaFoldDB" id="A0A917J2H6"/>
<organism evidence="2 3">
    <name type="scientific">Filimonas zeae</name>
    <dbReference type="NCBI Taxonomy" id="1737353"/>
    <lineage>
        <taxon>Bacteria</taxon>
        <taxon>Pseudomonadati</taxon>
        <taxon>Bacteroidota</taxon>
        <taxon>Chitinophagia</taxon>
        <taxon>Chitinophagales</taxon>
        <taxon>Chitinophagaceae</taxon>
        <taxon>Filimonas</taxon>
    </lineage>
</organism>
<dbReference type="RefSeq" id="WP_188956594.1">
    <property type="nucleotide sequence ID" value="NZ_BMIB01000004.1"/>
</dbReference>
<keyword evidence="1" id="KW-1133">Transmembrane helix</keyword>
<evidence type="ECO:0000256" key="1">
    <source>
        <dbReference type="SAM" id="Phobius"/>
    </source>
</evidence>
<dbReference type="Proteomes" id="UP000627292">
    <property type="component" value="Unassembled WGS sequence"/>
</dbReference>
<reference evidence="2" key="1">
    <citation type="journal article" date="2014" name="Int. J. Syst. Evol. Microbiol.">
        <title>Complete genome sequence of Corynebacterium casei LMG S-19264T (=DSM 44701T), isolated from a smear-ripened cheese.</title>
        <authorList>
            <consortium name="US DOE Joint Genome Institute (JGI-PGF)"/>
            <person name="Walter F."/>
            <person name="Albersmeier A."/>
            <person name="Kalinowski J."/>
            <person name="Ruckert C."/>
        </authorList>
    </citation>
    <scope>NUCLEOTIDE SEQUENCE</scope>
    <source>
        <strain evidence="2">CGMCC 1.15290</strain>
    </source>
</reference>
<protein>
    <submittedName>
        <fullName evidence="2">Uncharacterized protein</fullName>
    </submittedName>
</protein>
<evidence type="ECO:0000313" key="3">
    <source>
        <dbReference type="Proteomes" id="UP000627292"/>
    </source>
</evidence>
<proteinExistence type="predicted"/>
<keyword evidence="1" id="KW-0812">Transmembrane</keyword>